<dbReference type="InterPro" id="IPR021284">
    <property type="entry name" value="DUF2750"/>
</dbReference>
<dbReference type="Pfam" id="PF11042">
    <property type="entry name" value="DUF2750"/>
    <property type="match status" value="1"/>
</dbReference>
<dbReference type="Proteomes" id="UP000238949">
    <property type="component" value="Unassembled WGS sequence"/>
</dbReference>
<sequence>MTAQTELESQLPARERGELLVERVLETQTIWGLMGADGWVMVDSDTQTCLPVWPDEASVAFWQRKDLPDSKPQAIALDEFTGTWLPGLKKNQIGLVLFPSGNLREGIVTSADELLLQLTDDDE</sequence>
<accession>A0A2S9V6R8</accession>
<evidence type="ECO:0000313" key="2">
    <source>
        <dbReference type="Proteomes" id="UP000238949"/>
    </source>
</evidence>
<organism evidence="1 2">
    <name type="scientific">Alteromonas alba</name>
    <dbReference type="NCBI Taxonomy" id="2079529"/>
    <lineage>
        <taxon>Bacteria</taxon>
        <taxon>Pseudomonadati</taxon>
        <taxon>Pseudomonadota</taxon>
        <taxon>Gammaproteobacteria</taxon>
        <taxon>Alteromonadales</taxon>
        <taxon>Alteromonadaceae</taxon>
        <taxon>Alteromonas/Salinimonas group</taxon>
        <taxon>Alteromonas</taxon>
    </lineage>
</organism>
<evidence type="ECO:0000313" key="1">
    <source>
        <dbReference type="EMBL" id="PRO72170.1"/>
    </source>
</evidence>
<reference evidence="2" key="1">
    <citation type="journal article" date="2020" name="Int. J. Syst. Evol. Microbiol.">
        <title>Alteromonas alba sp. nov., a marine bacterium isolated from the seawater of the West Pacific Ocean.</title>
        <authorList>
            <person name="Sun C."/>
            <person name="Wu Y.-H."/>
            <person name="Xamxidin M."/>
            <person name="Cheng H."/>
            <person name="Xu X.-W."/>
        </authorList>
    </citation>
    <scope>NUCLEOTIDE SEQUENCE [LARGE SCALE GENOMIC DNA]</scope>
    <source>
        <strain evidence="2">190</strain>
    </source>
</reference>
<dbReference type="AlphaFoldDB" id="A0A2S9V6R8"/>
<name>A0A2S9V6R8_9ALTE</name>
<dbReference type="RefSeq" id="WP_105935883.1">
    <property type="nucleotide sequence ID" value="NZ_PVNP01000192.1"/>
</dbReference>
<protein>
    <submittedName>
        <fullName evidence="1">DUF2750 domain-containing protein</fullName>
    </submittedName>
</protein>
<gene>
    <name evidence="1" type="ORF">C6Y40_18515</name>
</gene>
<comment type="caution">
    <text evidence="1">The sequence shown here is derived from an EMBL/GenBank/DDBJ whole genome shotgun (WGS) entry which is preliminary data.</text>
</comment>
<proteinExistence type="predicted"/>
<keyword evidence="2" id="KW-1185">Reference proteome</keyword>
<dbReference type="EMBL" id="PVNP01000192">
    <property type="protein sequence ID" value="PRO72170.1"/>
    <property type="molecule type" value="Genomic_DNA"/>
</dbReference>
<dbReference type="OrthoDB" id="2936081at2"/>